<evidence type="ECO:0000313" key="2">
    <source>
        <dbReference type="Proteomes" id="UP000006794"/>
    </source>
</evidence>
<dbReference type="RefSeq" id="WP_013876058.1">
    <property type="nucleotide sequence ID" value="NC_015659.1"/>
</dbReference>
<sequence length="57" mass="6686">MNREKEEQIVERIGVDGLEFVTKLDMVQSNLENGQISVEEGIERIEGFIDEYERQNE</sequence>
<reference evidence="2" key="1">
    <citation type="journal article" date="2012" name="Stand. Genomic Sci.">
        <title>Complete genome sequence of Halopiger xanaduensis type strain (SH-6(T)).</title>
        <authorList>
            <person name="Anderson I."/>
            <person name="Tindall B.J."/>
            <person name="Rohde M."/>
            <person name="Lucas S."/>
            <person name="Han J."/>
            <person name="Lapidus A."/>
            <person name="Cheng J.F."/>
            <person name="Goodwin L."/>
            <person name="Pitluck S."/>
            <person name="Peters L."/>
            <person name="Pati A."/>
            <person name="Mikhailova N."/>
            <person name="Pagani I."/>
            <person name="Teshima H."/>
            <person name="Han C."/>
            <person name="Tapia R."/>
            <person name="Land M."/>
            <person name="Woyke T."/>
            <person name="Klenk H.P."/>
            <person name="Kyrpides N."/>
            <person name="Ivanova N."/>
        </authorList>
    </citation>
    <scope>NUCLEOTIDE SEQUENCE [LARGE SCALE GENOMIC DNA]</scope>
    <source>
        <strain evidence="2">DSM 18323 / JCM 14033 / SH-6</strain>
        <plasmid evidence="2">Plasmid pHALXA03</plasmid>
    </source>
</reference>
<gene>
    <name evidence="1" type="ordered locus">Halxa_0280</name>
</gene>
<accession>F8DET0</accession>
<dbReference type="Proteomes" id="UP000006794">
    <property type="component" value="Plasmid pHALXA03"/>
</dbReference>
<keyword evidence="2" id="KW-1185">Reference proteome</keyword>
<evidence type="ECO:0000313" key="1">
    <source>
        <dbReference type="EMBL" id="AEH39520.1"/>
    </source>
</evidence>
<protein>
    <submittedName>
        <fullName evidence="1">Uncharacterized protein</fullName>
    </submittedName>
</protein>
<geneLocation type="plasmid" evidence="1 2">
    <name>pHALXA03</name>
</geneLocation>
<dbReference type="GeneID" id="55564048"/>
<name>F8DET0_HALXS</name>
<organism evidence="1 2">
    <name type="scientific">Halopiger xanaduensis (strain DSM 18323 / JCM 14033 / SH-6)</name>
    <dbReference type="NCBI Taxonomy" id="797210"/>
    <lineage>
        <taxon>Archaea</taxon>
        <taxon>Methanobacteriati</taxon>
        <taxon>Methanobacteriota</taxon>
        <taxon>Stenosarchaea group</taxon>
        <taxon>Halobacteria</taxon>
        <taxon>Halobacteriales</taxon>
        <taxon>Natrialbaceae</taxon>
        <taxon>Halopiger</taxon>
    </lineage>
</organism>
<proteinExistence type="predicted"/>
<dbReference type="AlphaFoldDB" id="F8DET0"/>
<keyword evidence="1" id="KW-0614">Plasmid</keyword>
<dbReference type="EMBL" id="CP002842">
    <property type="protein sequence ID" value="AEH39520.1"/>
    <property type="molecule type" value="Genomic_DNA"/>
</dbReference>
<dbReference type="KEGG" id="hxa:Halxa_0280"/>
<dbReference type="HOGENOM" id="CLU_2985651_0_0_2"/>